<dbReference type="InterPro" id="IPR045687">
    <property type="entry name" value="PIGG/GPI7_C"/>
</dbReference>
<keyword evidence="6 13" id="KW-0808">Transferase</keyword>
<dbReference type="Pfam" id="PF01663">
    <property type="entry name" value="Phosphodiest"/>
    <property type="match status" value="1"/>
</dbReference>
<accession>A0A0D2D036</accession>
<keyword evidence="16" id="KW-1185">Reference proteome</keyword>
<evidence type="ECO:0000256" key="9">
    <source>
        <dbReference type="ARBA" id="ARBA00022989"/>
    </source>
</evidence>
<feature type="transmembrane region" description="Helical" evidence="13">
    <location>
        <begin position="473"/>
        <end position="492"/>
    </location>
</feature>
<evidence type="ECO:0000256" key="6">
    <source>
        <dbReference type="ARBA" id="ARBA00022679"/>
    </source>
</evidence>
<feature type="transmembrane region" description="Helical" evidence="13">
    <location>
        <begin position="805"/>
        <end position="826"/>
    </location>
</feature>
<evidence type="ECO:0000256" key="4">
    <source>
        <dbReference type="ARBA" id="ARBA00020830"/>
    </source>
</evidence>
<keyword evidence="11" id="KW-0325">Glycoprotein</keyword>
<dbReference type="PANTHER" id="PTHR23072:SF0">
    <property type="entry name" value="GPI ETHANOLAMINE PHOSPHATE TRANSFERASE 2"/>
    <property type="match status" value="1"/>
</dbReference>
<dbReference type="InterPro" id="IPR002591">
    <property type="entry name" value="Phosphodiest/P_Trfase"/>
</dbReference>
<evidence type="ECO:0000256" key="11">
    <source>
        <dbReference type="ARBA" id="ARBA00023180"/>
    </source>
</evidence>
<evidence type="ECO:0000313" key="16">
    <source>
        <dbReference type="Proteomes" id="UP000054266"/>
    </source>
</evidence>
<evidence type="ECO:0000256" key="2">
    <source>
        <dbReference type="ARBA" id="ARBA00004687"/>
    </source>
</evidence>
<feature type="transmembrane region" description="Helical" evidence="13">
    <location>
        <begin position="838"/>
        <end position="863"/>
    </location>
</feature>
<feature type="transmembrane region" description="Helical" evidence="13">
    <location>
        <begin position="566"/>
        <end position="585"/>
    </location>
</feature>
<reference evidence="15 16" key="1">
    <citation type="submission" date="2015-01" db="EMBL/GenBank/DDBJ databases">
        <title>The Genome Sequence of Capronia semiimmersa CBS27337.</title>
        <authorList>
            <consortium name="The Broad Institute Genomics Platform"/>
            <person name="Cuomo C."/>
            <person name="de Hoog S."/>
            <person name="Gorbushina A."/>
            <person name="Stielow B."/>
            <person name="Teixiera M."/>
            <person name="Abouelleil A."/>
            <person name="Chapman S.B."/>
            <person name="Priest M."/>
            <person name="Young S.K."/>
            <person name="Wortman J."/>
            <person name="Nusbaum C."/>
            <person name="Birren B."/>
        </authorList>
    </citation>
    <scope>NUCLEOTIDE SEQUENCE [LARGE SCALE GENOMIC DNA]</scope>
    <source>
        <strain evidence="15 16">CBS 27337</strain>
    </source>
</reference>
<dbReference type="FunFam" id="3.40.720.10:FF:000045">
    <property type="entry name" value="GPI ethanolamine phosphate transferase 2"/>
    <property type="match status" value="1"/>
</dbReference>
<dbReference type="InterPro" id="IPR039527">
    <property type="entry name" value="PIGG/GPI7"/>
</dbReference>
<organism evidence="15 16">
    <name type="scientific">Phialophora macrospora</name>
    <dbReference type="NCBI Taxonomy" id="1851006"/>
    <lineage>
        <taxon>Eukaryota</taxon>
        <taxon>Fungi</taxon>
        <taxon>Dikarya</taxon>
        <taxon>Ascomycota</taxon>
        <taxon>Pezizomycotina</taxon>
        <taxon>Eurotiomycetes</taxon>
        <taxon>Chaetothyriomycetidae</taxon>
        <taxon>Chaetothyriales</taxon>
        <taxon>Herpotrichiellaceae</taxon>
        <taxon>Phialophora</taxon>
    </lineage>
</organism>
<feature type="transmembrane region" description="Helical" evidence="13">
    <location>
        <begin position="762"/>
        <end position="784"/>
    </location>
</feature>
<evidence type="ECO:0000256" key="1">
    <source>
        <dbReference type="ARBA" id="ARBA00004477"/>
    </source>
</evidence>
<comment type="subcellular location">
    <subcellularLocation>
        <location evidence="1 13">Endoplasmic reticulum membrane</location>
        <topology evidence="1 13">Multi-pass membrane protein</topology>
    </subcellularLocation>
</comment>
<name>A0A0D2D036_9EURO</name>
<feature type="transmembrane region" description="Helical" evidence="13">
    <location>
        <begin position="12"/>
        <end position="29"/>
    </location>
</feature>
<dbReference type="GO" id="GO:0051267">
    <property type="term" value="F:CP2 mannose-ethanolamine phosphotransferase activity"/>
    <property type="evidence" value="ECO:0007669"/>
    <property type="project" value="TreeGrafter"/>
</dbReference>
<protein>
    <recommendedName>
        <fullName evidence="4 13">GPI ethanolamine phosphate transferase 2</fullName>
    </recommendedName>
</protein>
<keyword evidence="5 13" id="KW-0337">GPI-anchor biosynthesis</keyword>
<keyword evidence="8 13" id="KW-0256">Endoplasmic reticulum</keyword>
<dbReference type="STRING" id="5601.A0A0D2D036"/>
<feature type="transmembrane region" description="Helical" evidence="13">
    <location>
        <begin position="441"/>
        <end position="461"/>
    </location>
</feature>
<dbReference type="HOGENOM" id="CLU_004770_0_0_1"/>
<evidence type="ECO:0000256" key="12">
    <source>
        <dbReference type="ARBA" id="ARBA00056729"/>
    </source>
</evidence>
<feature type="domain" description="GPI ethanolamine phosphate transferase 2 C-terminal" evidence="14">
    <location>
        <begin position="435"/>
        <end position="866"/>
    </location>
</feature>
<dbReference type="UniPathway" id="UPA00196"/>
<keyword evidence="9 13" id="KW-1133">Transmembrane helix</keyword>
<gene>
    <name evidence="15" type="ORF">PV04_03088</name>
</gene>
<keyword evidence="10 13" id="KW-0472">Membrane</keyword>
<evidence type="ECO:0000256" key="3">
    <source>
        <dbReference type="ARBA" id="ARBA00005315"/>
    </source>
</evidence>
<feature type="transmembrane region" description="Helical" evidence="13">
    <location>
        <begin position="605"/>
        <end position="623"/>
    </location>
</feature>
<dbReference type="Proteomes" id="UP000054266">
    <property type="component" value="Unassembled WGS sequence"/>
</dbReference>
<comment type="pathway">
    <text evidence="2 13">Glycolipid biosynthesis; glycosylphosphatidylinositol-anchor biosynthesis.</text>
</comment>
<keyword evidence="7 13" id="KW-0812">Transmembrane</keyword>
<feature type="transmembrane region" description="Helical" evidence="13">
    <location>
        <begin position="528"/>
        <end position="546"/>
    </location>
</feature>
<evidence type="ECO:0000313" key="15">
    <source>
        <dbReference type="EMBL" id="KIW70851.1"/>
    </source>
</evidence>
<dbReference type="SUPFAM" id="SSF53649">
    <property type="entry name" value="Alkaline phosphatase-like"/>
    <property type="match status" value="1"/>
</dbReference>
<evidence type="ECO:0000256" key="5">
    <source>
        <dbReference type="ARBA" id="ARBA00022502"/>
    </source>
</evidence>
<evidence type="ECO:0000256" key="7">
    <source>
        <dbReference type="ARBA" id="ARBA00022692"/>
    </source>
</evidence>
<dbReference type="Pfam" id="PF19316">
    <property type="entry name" value="PIGO_PIGG"/>
    <property type="match status" value="1"/>
</dbReference>
<dbReference type="AlphaFoldDB" id="A0A0D2D036"/>
<dbReference type="EMBL" id="KN846957">
    <property type="protein sequence ID" value="KIW70851.1"/>
    <property type="molecule type" value="Genomic_DNA"/>
</dbReference>
<evidence type="ECO:0000256" key="13">
    <source>
        <dbReference type="RuleBase" id="RU367106"/>
    </source>
</evidence>
<evidence type="ECO:0000256" key="8">
    <source>
        <dbReference type="ARBA" id="ARBA00022824"/>
    </source>
</evidence>
<proteinExistence type="inferred from homology"/>
<dbReference type="GO" id="GO:0006506">
    <property type="term" value="P:GPI anchor biosynthetic process"/>
    <property type="evidence" value="ECO:0007669"/>
    <property type="project" value="UniProtKB-UniPathway"/>
</dbReference>
<comment type="similarity">
    <text evidence="3 13">Belongs to the PIGG/PIGN/PIGO family. PIGG subfamily.</text>
</comment>
<feature type="transmembrane region" description="Helical" evidence="13">
    <location>
        <begin position="723"/>
        <end position="742"/>
    </location>
</feature>
<dbReference type="InterPro" id="IPR037674">
    <property type="entry name" value="PIG-G_N"/>
</dbReference>
<dbReference type="Gene3D" id="3.40.720.10">
    <property type="entry name" value="Alkaline Phosphatase, subunit A"/>
    <property type="match status" value="1"/>
</dbReference>
<sequence>MTAPVRTASLGFANVLLIAALLIFARGFFPHKASLPGLATWPADSAAAARAAPFDRVVFMVVDALRSDFVYGNASSFHFTQSLIRSGAAVPFTGHASPPTITMPRVKAITTGSVPSFVDLILNFAESDTTSTLKDQDTWLAQIRAKDGKLVMYGDDTWLRLFPGFFHRADGTTSFFVSDFTEVDNNVTRHIPTELAQHDWSAMTLHFLGLDHIGHKTGPKGPNMPAKQTEMDSIVRDIYTAMEQEDHLNSCLLVLLGDHGMNEGGNHGASSPGEVSTALTFISPKFKSAFEGRASPVEDAVDFRYYDVVEQSDIVPTLAALLGFPVPLNNLGMIIPYLLELWTRPEDQYALLYENAQQIHRIAEATFPNSFTKTSTPQDCSATSGDEPDMLACLWRRISADHDVAATVATAGSAPAIHNLKSFLYKGQDLLSGTASNYDIFSMQIGIGLSTVGFALCLPHFLQGIFQAGFDGVVLALVMLIYAITMFATSYVEEEHQFWYWTLAGYLVVLYCKDSRFGIADTTSGSRALLGGPTGTALAIVLFGVVRRWRQTGQKYAGEADLVSEVVAPNAWMLWALVMLTYAVLSRNLSRRTGVWMGSPQMGILPALISISAFLFKIAFTAADAPELLASFPMLNPLVGFVSAYPLVSLARVVFLGLVHLLGCAIYYEAPWKGARHLGAFLTAFQDVLSLFLITQTRTVYVPLFLFFNCQLDLLRRRRRHSVAEIAILALLLQYASFFAFGGTNSISTIDLSNAYNGVSGYNVGAVGILTFVSNWAGPVWWAFGICQMFSTVQLRTNDYSFLSTALATFACIHTLSVMVACLVLREHLFIWTVFSPKYLYTAAWVVGQHTVVNVLAVGTLLWRGSE</sequence>
<evidence type="ECO:0000259" key="14">
    <source>
        <dbReference type="Pfam" id="PF19316"/>
    </source>
</evidence>
<evidence type="ECO:0000256" key="10">
    <source>
        <dbReference type="ARBA" id="ARBA00023136"/>
    </source>
</evidence>
<dbReference type="InterPro" id="IPR017850">
    <property type="entry name" value="Alkaline_phosphatase_core_sf"/>
</dbReference>
<comment type="function">
    <text evidence="12 13">Ethanolamine phosphate transferase involved in glycosylphosphatidylinositol-anchor biosynthesis. Transfers ethanolamine phosphate to the GPI second mannose.</text>
</comment>
<dbReference type="GO" id="GO:0005789">
    <property type="term" value="C:endoplasmic reticulum membrane"/>
    <property type="evidence" value="ECO:0007669"/>
    <property type="project" value="UniProtKB-SubCell"/>
</dbReference>
<dbReference type="PANTHER" id="PTHR23072">
    <property type="entry name" value="PHOSPHATIDYLINOSITOL GLYCAN-RELATED"/>
    <property type="match status" value="1"/>
</dbReference>
<dbReference type="CDD" id="cd16024">
    <property type="entry name" value="GPI_EPT_2"/>
    <property type="match status" value="1"/>
</dbReference>